<dbReference type="OrthoDB" id="5312546at2"/>
<dbReference type="STRING" id="1513793.SAMN06296036_106200"/>
<dbReference type="AlphaFoldDB" id="A0A1Y6BND3"/>
<dbReference type="EMBL" id="FWZT01000006">
    <property type="protein sequence ID" value="SMF18738.1"/>
    <property type="molecule type" value="Genomic_DNA"/>
</dbReference>
<sequence>MSRFRARLLIMPLIVLCQLHCTEEKSNDFVESAQTNSANVGSEATNNEEVLDVPVVSADDPFQELEETKKPKAPSLAKILEDECGLADPLNSQAVILEQAMVNPYQRVLISGLLDVYIDIFTTIYMKNTQARSDFTIDLNIRGVAANYKGEEAINLQPVMDQAMGEAAMFTGTTTNIAPDKENPIPDEWADLVCTVAFAGTSVTTIGGYETEIKFTPPLPTGVSPNPIAERFESEIGRFRHFPNITAEILRTNNPRLSVGQKITGSVFIERLPATRVTPRMDLKGNVAYRVTNSFKDRRTTADLGMLLWSEVYIDHETQEYQNFASDLGTDLQYLYKEGAEPFPSSMETQP</sequence>
<evidence type="ECO:0000313" key="2">
    <source>
        <dbReference type="Proteomes" id="UP000192907"/>
    </source>
</evidence>
<proteinExistence type="predicted"/>
<dbReference type="RefSeq" id="WP_132317755.1">
    <property type="nucleotide sequence ID" value="NZ_FWZT01000006.1"/>
</dbReference>
<protein>
    <submittedName>
        <fullName evidence="1">Uncharacterized protein</fullName>
    </submittedName>
</protein>
<organism evidence="1 2">
    <name type="scientific">Pseudobacteriovorax antillogorgiicola</name>
    <dbReference type="NCBI Taxonomy" id="1513793"/>
    <lineage>
        <taxon>Bacteria</taxon>
        <taxon>Pseudomonadati</taxon>
        <taxon>Bdellovibrionota</taxon>
        <taxon>Oligoflexia</taxon>
        <taxon>Oligoflexales</taxon>
        <taxon>Pseudobacteriovoracaceae</taxon>
        <taxon>Pseudobacteriovorax</taxon>
    </lineage>
</organism>
<evidence type="ECO:0000313" key="1">
    <source>
        <dbReference type="EMBL" id="SMF18738.1"/>
    </source>
</evidence>
<keyword evidence="2" id="KW-1185">Reference proteome</keyword>
<gene>
    <name evidence="1" type="ORF">SAMN06296036_106200</name>
</gene>
<accession>A0A1Y6BND3</accession>
<reference evidence="2" key="1">
    <citation type="submission" date="2017-04" db="EMBL/GenBank/DDBJ databases">
        <authorList>
            <person name="Varghese N."/>
            <person name="Submissions S."/>
        </authorList>
    </citation>
    <scope>NUCLEOTIDE SEQUENCE [LARGE SCALE GENOMIC DNA]</scope>
    <source>
        <strain evidence="2">RKEM611</strain>
    </source>
</reference>
<dbReference type="Proteomes" id="UP000192907">
    <property type="component" value="Unassembled WGS sequence"/>
</dbReference>
<name>A0A1Y6BND3_9BACT</name>